<evidence type="ECO:0000256" key="3">
    <source>
        <dbReference type="ARBA" id="ARBA00022989"/>
    </source>
</evidence>
<dbReference type="AlphaFoldDB" id="A0A1F6DFM8"/>
<dbReference type="GO" id="GO:0005384">
    <property type="term" value="F:manganese ion transmembrane transporter activity"/>
    <property type="evidence" value="ECO:0007669"/>
    <property type="project" value="InterPro"/>
</dbReference>
<feature type="transmembrane region" description="Helical" evidence="5">
    <location>
        <begin position="148"/>
        <end position="168"/>
    </location>
</feature>
<dbReference type="GO" id="GO:0030026">
    <property type="term" value="P:intracellular manganese ion homeostasis"/>
    <property type="evidence" value="ECO:0007669"/>
    <property type="project" value="InterPro"/>
</dbReference>
<proteinExistence type="predicted"/>
<sequence length="316" mass="34487">MLHDTRALQLVQHEQFDLHLYQRFVRRVKSDELKAILTTMIAEEERHIAIWKRYVPHTHIPHRGVFARFKMAVLLFCGYIFGDTGIRIIIEAIEVHGIREYLLLAHEVSGTPLEEPLDEILHDELEHEAQIVGDAYTSEITSERIRSFLLGFNDGLVEMLGAVVGFYATISNPALMVFAGISVISAGSFSMAAGAYAAGRAEYELDKIREAKKRFLATGHPTVDLNGSSGMVGNSIIVGCSFIIGGFIPLSPVFLGSTSFFASVFAAALGVVVVSVVLAFLTGISIRKRIALNLGLITAAVLFAAAIGSVIEWLIA</sequence>
<comment type="caution">
    <text evidence="6">The sequence shown here is derived from an EMBL/GenBank/DDBJ whole genome shotgun (WGS) entry which is preliminary data.</text>
</comment>
<dbReference type="InterPro" id="IPR008217">
    <property type="entry name" value="Ccc1_fam"/>
</dbReference>
<feature type="transmembrane region" description="Helical" evidence="5">
    <location>
        <begin position="174"/>
        <end position="199"/>
    </location>
</feature>
<protein>
    <recommendedName>
        <fullName evidence="8">Rubrerythrin family protein</fullName>
    </recommendedName>
</protein>
<feature type="transmembrane region" description="Helical" evidence="5">
    <location>
        <begin position="236"/>
        <end position="254"/>
    </location>
</feature>
<evidence type="ECO:0000256" key="1">
    <source>
        <dbReference type="ARBA" id="ARBA00004127"/>
    </source>
</evidence>
<feature type="transmembrane region" description="Helical" evidence="5">
    <location>
        <begin position="260"/>
        <end position="282"/>
    </location>
</feature>
<evidence type="ECO:0000256" key="5">
    <source>
        <dbReference type="SAM" id="Phobius"/>
    </source>
</evidence>
<feature type="transmembrane region" description="Helical" evidence="5">
    <location>
        <begin position="294"/>
        <end position="315"/>
    </location>
</feature>
<evidence type="ECO:0000313" key="6">
    <source>
        <dbReference type="EMBL" id="OGG60228.1"/>
    </source>
</evidence>
<name>A0A1F6DFM8_9BACT</name>
<keyword evidence="4 5" id="KW-0472">Membrane</keyword>
<dbReference type="SUPFAM" id="SSF47240">
    <property type="entry name" value="Ferritin-like"/>
    <property type="match status" value="1"/>
</dbReference>
<comment type="subcellular location">
    <subcellularLocation>
        <location evidence="1">Endomembrane system</location>
        <topology evidence="1">Multi-pass membrane protein</topology>
    </subcellularLocation>
</comment>
<reference evidence="6 7" key="1">
    <citation type="journal article" date="2016" name="Nat. Commun.">
        <title>Thousands of microbial genomes shed light on interconnected biogeochemical processes in an aquifer system.</title>
        <authorList>
            <person name="Anantharaman K."/>
            <person name="Brown C.T."/>
            <person name="Hug L.A."/>
            <person name="Sharon I."/>
            <person name="Castelle C.J."/>
            <person name="Probst A.J."/>
            <person name="Thomas B.C."/>
            <person name="Singh A."/>
            <person name="Wilkins M.J."/>
            <person name="Karaoz U."/>
            <person name="Brodie E.L."/>
            <person name="Williams K.H."/>
            <person name="Hubbard S.S."/>
            <person name="Banfield J.F."/>
        </authorList>
    </citation>
    <scope>NUCLEOTIDE SEQUENCE [LARGE SCALE GENOMIC DNA]</scope>
</reference>
<evidence type="ECO:0000256" key="2">
    <source>
        <dbReference type="ARBA" id="ARBA00022692"/>
    </source>
</evidence>
<keyword evidence="2 5" id="KW-0812">Transmembrane</keyword>
<dbReference type="EMBL" id="MFLF01000008">
    <property type="protein sequence ID" value="OGG60228.1"/>
    <property type="molecule type" value="Genomic_DNA"/>
</dbReference>
<evidence type="ECO:0000313" key="7">
    <source>
        <dbReference type="Proteomes" id="UP000178794"/>
    </source>
</evidence>
<dbReference type="GO" id="GO:0012505">
    <property type="term" value="C:endomembrane system"/>
    <property type="evidence" value="ECO:0007669"/>
    <property type="project" value="UniProtKB-SubCell"/>
</dbReference>
<gene>
    <name evidence="6" type="ORF">A3C89_00475</name>
</gene>
<dbReference type="STRING" id="1798492.A3C89_00475"/>
<evidence type="ECO:0000256" key="4">
    <source>
        <dbReference type="ARBA" id="ARBA00023136"/>
    </source>
</evidence>
<organism evidence="6 7">
    <name type="scientific">Candidatus Kaiserbacteria bacterium RIFCSPHIGHO2_02_FULL_50_50</name>
    <dbReference type="NCBI Taxonomy" id="1798492"/>
    <lineage>
        <taxon>Bacteria</taxon>
        <taxon>Candidatus Kaiseribacteriota</taxon>
    </lineage>
</organism>
<dbReference type="InterPro" id="IPR009078">
    <property type="entry name" value="Ferritin-like_SF"/>
</dbReference>
<dbReference type="Pfam" id="PF01988">
    <property type="entry name" value="VIT1"/>
    <property type="match status" value="1"/>
</dbReference>
<accession>A0A1F6DFM8</accession>
<keyword evidence="3 5" id="KW-1133">Transmembrane helix</keyword>
<dbReference type="Proteomes" id="UP000178794">
    <property type="component" value="Unassembled WGS sequence"/>
</dbReference>
<evidence type="ECO:0008006" key="8">
    <source>
        <dbReference type="Google" id="ProtNLM"/>
    </source>
</evidence>